<dbReference type="AlphaFoldDB" id="A0A0R2F9V6"/>
<sequence length="278" mass="30409">MKWFKKLALTAALALPVLALAACGNSSSSASTGSASKPVKVGIMSTDVDIWKDIQKRLKKEDVNIKLVQFTDYNTPNKALEDGDIQLNSFQHYEFLGTWNEKHNNHIVSVGDTYIGPMRAYSNKIKSLKDLKKGDSVSLPNDASNEGRALDLLAANGIIKVKNVATPTIRDITANKLNLKFTELDAAQTARSLNDVDAAVVNNDIAAAANLKPKNAIAVEKIGKKSHPWINIIAAKSKADKDNKTYKKIVKAYQSKQTEKLLKKVYKGAVLPAWTGKY</sequence>
<keyword evidence="3" id="KW-0472">Membrane</keyword>
<evidence type="ECO:0000256" key="7">
    <source>
        <dbReference type="PIRSR" id="PIRSR002854-1"/>
    </source>
</evidence>
<dbReference type="SUPFAM" id="SSF53850">
    <property type="entry name" value="Periplasmic binding protein-like II"/>
    <property type="match status" value="1"/>
</dbReference>
<dbReference type="STRING" id="1423730.FC75_GL001004"/>
<dbReference type="InterPro" id="IPR004872">
    <property type="entry name" value="Lipoprotein_NlpA"/>
</dbReference>
<reference evidence="9 10" key="1">
    <citation type="journal article" date="2015" name="Genome Announc.">
        <title>Expanding the biotechnology potential of lactobacilli through comparative genomics of 213 strains and associated genera.</title>
        <authorList>
            <person name="Sun Z."/>
            <person name="Harris H.M."/>
            <person name="McCann A."/>
            <person name="Guo C."/>
            <person name="Argimon S."/>
            <person name="Zhang W."/>
            <person name="Yang X."/>
            <person name="Jeffery I.B."/>
            <person name="Cooney J.C."/>
            <person name="Kagawa T.F."/>
            <person name="Liu W."/>
            <person name="Song Y."/>
            <person name="Salvetti E."/>
            <person name="Wrobel A."/>
            <person name="Rasinkangas P."/>
            <person name="Parkhill J."/>
            <person name="Rea M.C."/>
            <person name="O'Sullivan O."/>
            <person name="Ritari J."/>
            <person name="Douillard F.P."/>
            <person name="Paul Ross R."/>
            <person name="Yang R."/>
            <person name="Briner A.E."/>
            <person name="Felis G.E."/>
            <person name="de Vos W.M."/>
            <person name="Barrangou R."/>
            <person name="Klaenhammer T.R."/>
            <person name="Caufield P.W."/>
            <person name="Cui Y."/>
            <person name="Zhang H."/>
            <person name="O'Toole P.W."/>
        </authorList>
    </citation>
    <scope>NUCLEOTIDE SEQUENCE [LARGE SCALE GENOMIC DNA]</scope>
    <source>
        <strain evidence="9 10">DSM 22697</strain>
    </source>
</reference>
<dbReference type="Proteomes" id="UP000050865">
    <property type="component" value="Unassembled WGS sequence"/>
</dbReference>
<name>A0A0R2F9V6_9LACO</name>
<protein>
    <recommendedName>
        <fullName evidence="6">Lipoprotein</fullName>
    </recommendedName>
</protein>
<evidence type="ECO:0000313" key="10">
    <source>
        <dbReference type="Proteomes" id="UP000050865"/>
    </source>
</evidence>
<dbReference type="Gene3D" id="3.40.190.10">
    <property type="entry name" value="Periplasmic binding protein-like II"/>
    <property type="match status" value="2"/>
</dbReference>
<feature type="signal peptide" evidence="8">
    <location>
        <begin position="1"/>
        <end position="21"/>
    </location>
</feature>
<gene>
    <name evidence="9" type="ORF">FC75_GL001004</name>
</gene>
<feature type="lipid moiety-binding region" description="S-diacylglycerol cysteine" evidence="7">
    <location>
        <position position="23"/>
    </location>
</feature>
<feature type="chain" id="PRO_5038958948" description="Lipoprotein" evidence="8">
    <location>
        <begin position="22"/>
        <end position="278"/>
    </location>
</feature>
<dbReference type="PATRIC" id="fig|1423730.4.peg.1058"/>
<keyword evidence="5 6" id="KW-0449">Lipoprotein</keyword>
<dbReference type="PANTHER" id="PTHR30429">
    <property type="entry name" value="D-METHIONINE-BINDING LIPOPROTEIN METQ"/>
    <property type="match status" value="1"/>
</dbReference>
<keyword evidence="2 8" id="KW-0732">Signal</keyword>
<comment type="caution">
    <text evidence="9">The sequence shown here is derived from an EMBL/GenBank/DDBJ whole genome shotgun (WGS) entry which is preliminary data.</text>
</comment>
<evidence type="ECO:0000256" key="6">
    <source>
        <dbReference type="PIRNR" id="PIRNR002854"/>
    </source>
</evidence>
<dbReference type="PIRSF" id="PIRSF002854">
    <property type="entry name" value="MetQ"/>
    <property type="match status" value="1"/>
</dbReference>
<organism evidence="9 10">
    <name type="scientific">Lacticaseibacillus camelliae DSM 22697 = JCM 13995</name>
    <dbReference type="NCBI Taxonomy" id="1423730"/>
    <lineage>
        <taxon>Bacteria</taxon>
        <taxon>Bacillati</taxon>
        <taxon>Bacillota</taxon>
        <taxon>Bacilli</taxon>
        <taxon>Lactobacillales</taxon>
        <taxon>Lactobacillaceae</taxon>
        <taxon>Lacticaseibacillus</taxon>
    </lineage>
</organism>
<comment type="similarity">
    <text evidence="6">Belongs to the nlpA lipoprotein family.</text>
</comment>
<evidence type="ECO:0000256" key="2">
    <source>
        <dbReference type="ARBA" id="ARBA00022729"/>
    </source>
</evidence>
<evidence type="ECO:0000256" key="3">
    <source>
        <dbReference type="ARBA" id="ARBA00023136"/>
    </source>
</evidence>
<keyword evidence="10" id="KW-1185">Reference proteome</keyword>
<dbReference type="OrthoDB" id="9812878at2"/>
<accession>A0A0R2F9V6</accession>
<evidence type="ECO:0000256" key="8">
    <source>
        <dbReference type="SAM" id="SignalP"/>
    </source>
</evidence>
<evidence type="ECO:0000256" key="1">
    <source>
        <dbReference type="ARBA" id="ARBA00004635"/>
    </source>
</evidence>
<evidence type="ECO:0000256" key="4">
    <source>
        <dbReference type="ARBA" id="ARBA00023139"/>
    </source>
</evidence>
<dbReference type="GO" id="GO:0016020">
    <property type="term" value="C:membrane"/>
    <property type="evidence" value="ECO:0007669"/>
    <property type="project" value="UniProtKB-SubCell"/>
</dbReference>
<dbReference type="PANTHER" id="PTHR30429:SF3">
    <property type="entry name" value="LIPOPROTEIN"/>
    <property type="match status" value="1"/>
</dbReference>
<dbReference type="PROSITE" id="PS51257">
    <property type="entry name" value="PROKAR_LIPOPROTEIN"/>
    <property type="match status" value="1"/>
</dbReference>
<dbReference type="RefSeq" id="WP_054662039.1">
    <property type="nucleotide sequence ID" value="NZ_AYZJ01000019.1"/>
</dbReference>
<evidence type="ECO:0000256" key="5">
    <source>
        <dbReference type="ARBA" id="ARBA00023288"/>
    </source>
</evidence>
<comment type="subcellular location">
    <subcellularLocation>
        <location evidence="1">Membrane</location>
        <topology evidence="1">Lipid-anchor</topology>
    </subcellularLocation>
</comment>
<proteinExistence type="inferred from homology"/>
<dbReference type="EMBL" id="AYZJ01000019">
    <property type="protein sequence ID" value="KRN25091.1"/>
    <property type="molecule type" value="Genomic_DNA"/>
</dbReference>
<keyword evidence="4" id="KW-0564">Palmitate</keyword>
<evidence type="ECO:0000313" key="9">
    <source>
        <dbReference type="EMBL" id="KRN25091.1"/>
    </source>
</evidence>
<dbReference type="Pfam" id="PF03180">
    <property type="entry name" value="Lipoprotein_9"/>
    <property type="match status" value="1"/>
</dbReference>